<accession>A0A9P5UBL3</accession>
<dbReference type="OrthoDB" id="2857652at2759"/>
<keyword evidence="2" id="KW-1185">Reference proteome</keyword>
<name>A0A9P5UBL3_9AGAR</name>
<sequence length="177" mass="20254">MPMVSYTLRPDATIYAVGFVVTKAQIEKMAASLCPTAIPQYCSSVSAFQWHVDALQFEILPLDPPKLDETRYLFIINFIPGLKGRVPHVHWSDSTKKQWWEMFGKFGGFDANLKDLESLAVPYPANISPPTFMLELLIKTLKARPELRDRNLPRRIPFQMRSLLIKVIGYKRSSGIR</sequence>
<proteinExistence type="predicted"/>
<evidence type="ECO:0000313" key="1">
    <source>
        <dbReference type="EMBL" id="KAF9073201.1"/>
    </source>
</evidence>
<organism evidence="1 2">
    <name type="scientific">Rhodocollybia butyracea</name>
    <dbReference type="NCBI Taxonomy" id="206335"/>
    <lineage>
        <taxon>Eukaryota</taxon>
        <taxon>Fungi</taxon>
        <taxon>Dikarya</taxon>
        <taxon>Basidiomycota</taxon>
        <taxon>Agaricomycotina</taxon>
        <taxon>Agaricomycetes</taxon>
        <taxon>Agaricomycetidae</taxon>
        <taxon>Agaricales</taxon>
        <taxon>Marasmiineae</taxon>
        <taxon>Omphalotaceae</taxon>
        <taxon>Rhodocollybia</taxon>
    </lineage>
</organism>
<dbReference type="EMBL" id="JADNRY010000019">
    <property type="protein sequence ID" value="KAF9073201.1"/>
    <property type="molecule type" value="Genomic_DNA"/>
</dbReference>
<gene>
    <name evidence="1" type="ORF">BDP27DRAFT_315963</name>
</gene>
<evidence type="ECO:0000313" key="2">
    <source>
        <dbReference type="Proteomes" id="UP000772434"/>
    </source>
</evidence>
<protein>
    <submittedName>
        <fullName evidence="1">Uncharacterized protein</fullName>
    </submittedName>
</protein>
<dbReference type="AlphaFoldDB" id="A0A9P5UBL3"/>
<reference evidence="1" key="1">
    <citation type="submission" date="2020-11" db="EMBL/GenBank/DDBJ databases">
        <authorList>
            <consortium name="DOE Joint Genome Institute"/>
            <person name="Ahrendt S."/>
            <person name="Riley R."/>
            <person name="Andreopoulos W."/>
            <person name="Labutti K."/>
            <person name="Pangilinan J."/>
            <person name="Ruiz-Duenas F.J."/>
            <person name="Barrasa J.M."/>
            <person name="Sanchez-Garcia M."/>
            <person name="Camarero S."/>
            <person name="Miyauchi S."/>
            <person name="Serrano A."/>
            <person name="Linde D."/>
            <person name="Babiker R."/>
            <person name="Drula E."/>
            <person name="Ayuso-Fernandez I."/>
            <person name="Pacheco R."/>
            <person name="Padilla G."/>
            <person name="Ferreira P."/>
            <person name="Barriuso J."/>
            <person name="Kellner H."/>
            <person name="Castanera R."/>
            <person name="Alfaro M."/>
            <person name="Ramirez L."/>
            <person name="Pisabarro A.G."/>
            <person name="Kuo A."/>
            <person name="Tritt A."/>
            <person name="Lipzen A."/>
            <person name="He G."/>
            <person name="Yan M."/>
            <person name="Ng V."/>
            <person name="Cullen D."/>
            <person name="Martin F."/>
            <person name="Rosso M.-N."/>
            <person name="Henrissat B."/>
            <person name="Hibbett D."/>
            <person name="Martinez A.T."/>
            <person name="Grigoriev I.V."/>
        </authorList>
    </citation>
    <scope>NUCLEOTIDE SEQUENCE</scope>
    <source>
        <strain evidence="1">AH 40177</strain>
    </source>
</reference>
<comment type="caution">
    <text evidence="1">The sequence shown here is derived from an EMBL/GenBank/DDBJ whole genome shotgun (WGS) entry which is preliminary data.</text>
</comment>
<dbReference type="Proteomes" id="UP000772434">
    <property type="component" value="Unassembled WGS sequence"/>
</dbReference>